<dbReference type="InterPro" id="IPR023817">
    <property type="entry name" value="Frankia_40_dom"/>
</dbReference>
<dbReference type="Proteomes" id="UP000604475">
    <property type="component" value="Unassembled WGS sequence"/>
</dbReference>
<evidence type="ECO:0000313" key="3">
    <source>
        <dbReference type="Proteomes" id="UP000604475"/>
    </source>
</evidence>
<evidence type="ECO:0000313" key="2">
    <source>
        <dbReference type="EMBL" id="MBL7631985.1"/>
    </source>
</evidence>
<proteinExistence type="predicted"/>
<feature type="region of interest" description="Disordered" evidence="1">
    <location>
        <begin position="234"/>
        <end position="264"/>
    </location>
</feature>
<sequence>MASPDLACPPCSAAFGYVCVDDGNEDLIDYLHRRLAGYALGAGLSLVEVYVDRETPAERSERPALGILLDQMGRYPGALMLVVDEDQLPAVPAARAVVDERLAETGGALQVIPEKTGVHEERDSPLVTEAGVAAESCWVILVKDLQAIASLLPGGDRPVLTVPEPRYPPILEPRAVPDLGDTAAGSDGVSEVTVTTGDSAAQVAVALARLPVRARFVESYGDVDTTLVFSYATEPSARSEASSNNQIQQCEAPPAQAVPYSAQD</sequence>
<gene>
    <name evidence="2" type="ORF">I7412_33475</name>
</gene>
<dbReference type="EMBL" id="JAEACQ010000291">
    <property type="protein sequence ID" value="MBL7631985.1"/>
    <property type="molecule type" value="Genomic_DNA"/>
</dbReference>
<evidence type="ECO:0000256" key="1">
    <source>
        <dbReference type="SAM" id="MobiDB-lite"/>
    </source>
</evidence>
<name>A0A937RKJ7_9ACTN</name>
<dbReference type="NCBIfam" id="TIGR03917">
    <property type="entry name" value="Frankia_40_dom"/>
    <property type="match status" value="1"/>
</dbReference>
<feature type="compositionally biased region" description="Polar residues" evidence="1">
    <location>
        <begin position="239"/>
        <end position="249"/>
    </location>
</feature>
<dbReference type="RefSeq" id="WP_203003959.1">
    <property type="nucleotide sequence ID" value="NZ_JADWYU010000179.1"/>
</dbReference>
<reference evidence="2" key="1">
    <citation type="submission" date="2020-12" db="EMBL/GenBank/DDBJ databases">
        <title>Genomic characterization of non-nitrogen-fixing Frankia strains.</title>
        <authorList>
            <person name="Carlos-Shanley C."/>
            <person name="Guerra T."/>
            <person name="Hahn D."/>
        </authorList>
    </citation>
    <scope>NUCLEOTIDE SEQUENCE</scope>
    <source>
        <strain evidence="2">CN6</strain>
    </source>
</reference>
<dbReference type="AlphaFoldDB" id="A0A937RKJ7"/>
<accession>A0A937RKJ7</accession>
<comment type="caution">
    <text evidence="2">The sequence shown here is derived from an EMBL/GenBank/DDBJ whole genome shotgun (WGS) entry which is preliminary data.</text>
</comment>
<protein>
    <submittedName>
        <fullName evidence="2">Uncharacterized protein</fullName>
    </submittedName>
</protein>
<organism evidence="2 3">
    <name type="scientific">Frankia nepalensis</name>
    <dbReference type="NCBI Taxonomy" id="1836974"/>
    <lineage>
        <taxon>Bacteria</taxon>
        <taxon>Bacillati</taxon>
        <taxon>Actinomycetota</taxon>
        <taxon>Actinomycetes</taxon>
        <taxon>Frankiales</taxon>
        <taxon>Frankiaceae</taxon>
        <taxon>Frankia</taxon>
    </lineage>
</organism>
<keyword evidence="3" id="KW-1185">Reference proteome</keyword>